<keyword evidence="2" id="KW-0808">Transferase</keyword>
<dbReference type="RefSeq" id="WP_274151587.1">
    <property type="nucleotide sequence ID" value="NZ_CP117811.1"/>
</dbReference>
<dbReference type="PIRSF" id="PIRSF000538">
    <property type="entry name" value="GlpK"/>
    <property type="match status" value="1"/>
</dbReference>
<dbReference type="InterPro" id="IPR013449">
    <property type="entry name" value="Rhamnulokinase"/>
</dbReference>
<evidence type="ECO:0000256" key="7">
    <source>
        <dbReference type="ARBA" id="ARBA00023308"/>
    </source>
</evidence>
<name>A0ABY7VWM4_9BACT</name>
<keyword evidence="6" id="KW-1015">Disulfide bond</keyword>
<dbReference type="InterPro" id="IPR018484">
    <property type="entry name" value="FGGY_N"/>
</dbReference>
<dbReference type="InterPro" id="IPR043129">
    <property type="entry name" value="ATPase_NBD"/>
</dbReference>
<evidence type="ECO:0000313" key="10">
    <source>
        <dbReference type="EMBL" id="WDE97287.1"/>
    </source>
</evidence>
<feature type="domain" description="Carbohydrate kinase FGGY C-terminal" evidence="9">
    <location>
        <begin position="258"/>
        <end position="453"/>
    </location>
</feature>
<evidence type="ECO:0000256" key="1">
    <source>
        <dbReference type="ARBA" id="ARBA00009156"/>
    </source>
</evidence>
<evidence type="ECO:0000259" key="9">
    <source>
        <dbReference type="Pfam" id="PF02782"/>
    </source>
</evidence>
<keyword evidence="4 10" id="KW-0418">Kinase</keyword>
<dbReference type="InterPro" id="IPR000577">
    <property type="entry name" value="Carb_kinase_FGGY"/>
</dbReference>
<dbReference type="GO" id="GO:0016301">
    <property type="term" value="F:kinase activity"/>
    <property type="evidence" value="ECO:0007669"/>
    <property type="project" value="UniProtKB-KW"/>
</dbReference>
<dbReference type="Proteomes" id="UP001214250">
    <property type="component" value="Chromosome 1"/>
</dbReference>
<feature type="domain" description="Carbohydrate kinase FGGY N-terminal" evidence="8">
    <location>
        <begin position="5"/>
        <end position="247"/>
    </location>
</feature>
<sequence>MKAVVLAVDLGAESGRVMAAEIGDGINLREMSRFINKPIKKEGHLRWDMESLWRGILEGFTVAAAQYGDLIKSISFDTWAVDFALINNEGELIEEPVCYRDPRTEGLVDSIETEFGKDTIWKHTGIRNLPFNTVFQLLALKKSAPEKLKQAESILMIPDFLAWKLCGVASNEWTNASSTALASPSGQGWDLDLIKKIGLGDLAIFDKALTKSGIELGTVSADIAEITGLKRDVKVLTCASHDTASAAALTPAGAGQVFISSGTWSLMGMISEQPLLSKEAKEANLSNELAWDGRSRPLKNIMGLWVLQNCRRTWNEEGGADWSYPELVDVARSAADVDLVLDVDDAAFFEQHSKENPYADRVVKWFADRGVQIPADEGNISLAVIKGLAHAYANTLKEIEKVSGQKAQAVTILGGGGRNELLVEMTAQLCDCPVRVGAHEATALGNAVIQAFALDLIKREDIAKL</sequence>
<organism evidence="10 11">
    <name type="scientific">Lentisphaera profundi</name>
    <dbReference type="NCBI Taxonomy" id="1658616"/>
    <lineage>
        <taxon>Bacteria</taxon>
        <taxon>Pseudomonadati</taxon>
        <taxon>Lentisphaerota</taxon>
        <taxon>Lentisphaeria</taxon>
        <taxon>Lentisphaerales</taxon>
        <taxon>Lentisphaeraceae</taxon>
        <taxon>Lentisphaera</taxon>
    </lineage>
</organism>
<dbReference type="Pfam" id="PF00370">
    <property type="entry name" value="FGGY_N"/>
    <property type="match status" value="1"/>
</dbReference>
<evidence type="ECO:0000259" key="8">
    <source>
        <dbReference type="Pfam" id="PF00370"/>
    </source>
</evidence>
<gene>
    <name evidence="10" type="ORF">PQO03_04890</name>
</gene>
<dbReference type="PANTHER" id="PTHR10196">
    <property type="entry name" value="SUGAR KINASE"/>
    <property type="match status" value="1"/>
</dbReference>
<dbReference type="PANTHER" id="PTHR10196:SF93">
    <property type="entry name" value="L-RHAMNULOKINASE"/>
    <property type="match status" value="1"/>
</dbReference>
<proteinExistence type="inferred from homology"/>
<dbReference type="SUPFAM" id="SSF53067">
    <property type="entry name" value="Actin-like ATPase domain"/>
    <property type="match status" value="2"/>
</dbReference>
<dbReference type="Pfam" id="PF02782">
    <property type="entry name" value="FGGY_C"/>
    <property type="match status" value="1"/>
</dbReference>
<keyword evidence="11" id="KW-1185">Reference proteome</keyword>
<evidence type="ECO:0000256" key="6">
    <source>
        <dbReference type="ARBA" id="ARBA00023157"/>
    </source>
</evidence>
<evidence type="ECO:0000256" key="3">
    <source>
        <dbReference type="ARBA" id="ARBA00022741"/>
    </source>
</evidence>
<dbReference type="Gene3D" id="3.30.420.40">
    <property type="match status" value="2"/>
</dbReference>
<evidence type="ECO:0000256" key="5">
    <source>
        <dbReference type="ARBA" id="ARBA00022840"/>
    </source>
</evidence>
<comment type="similarity">
    <text evidence="1">Belongs to the FGGY kinase family.</text>
</comment>
<keyword evidence="3" id="KW-0547">Nucleotide-binding</keyword>
<accession>A0ABY7VWM4</accession>
<keyword evidence="5" id="KW-0067">ATP-binding</keyword>
<evidence type="ECO:0000313" key="11">
    <source>
        <dbReference type="Proteomes" id="UP001214250"/>
    </source>
</evidence>
<reference evidence="10 11" key="1">
    <citation type="submission" date="2023-02" db="EMBL/GenBank/DDBJ databases">
        <title>Genome sequence of Lentisphaera profundi SAORIC-696.</title>
        <authorList>
            <person name="Kim e."/>
            <person name="Cho J.-C."/>
            <person name="Choi A."/>
            <person name="Kang I."/>
        </authorList>
    </citation>
    <scope>NUCLEOTIDE SEQUENCE [LARGE SCALE GENOMIC DNA]</scope>
    <source>
        <strain evidence="10 11">SAORIC-696</strain>
    </source>
</reference>
<dbReference type="CDD" id="cd07771">
    <property type="entry name" value="ASKHA_NBD_FGGY_RhaB-like"/>
    <property type="match status" value="1"/>
</dbReference>
<evidence type="ECO:0000256" key="4">
    <source>
        <dbReference type="ARBA" id="ARBA00022777"/>
    </source>
</evidence>
<protein>
    <submittedName>
        <fullName evidence="10">FGGY family carbohydrate kinase</fullName>
    </submittedName>
</protein>
<dbReference type="InterPro" id="IPR018485">
    <property type="entry name" value="FGGY_C"/>
</dbReference>
<dbReference type="EMBL" id="CP117811">
    <property type="protein sequence ID" value="WDE97287.1"/>
    <property type="molecule type" value="Genomic_DNA"/>
</dbReference>
<evidence type="ECO:0000256" key="2">
    <source>
        <dbReference type="ARBA" id="ARBA00022679"/>
    </source>
</evidence>
<keyword evidence="7" id="KW-0684">Rhamnose metabolism</keyword>